<comment type="caution">
    <text evidence="1">The sequence shown here is derived from an EMBL/GenBank/DDBJ whole genome shotgun (WGS) entry which is preliminary data.</text>
</comment>
<organism evidence="1">
    <name type="scientific">marine sediment metagenome</name>
    <dbReference type="NCBI Taxonomy" id="412755"/>
    <lineage>
        <taxon>unclassified sequences</taxon>
        <taxon>metagenomes</taxon>
        <taxon>ecological metagenomes</taxon>
    </lineage>
</organism>
<sequence>LLIPNGFISKNKVIKIEHLGFDKIEYQASSFFFAQYDIEQPSIPLLNPEFSNPLFLKLFCEGLNRSGLSKIPKGYGGISSIIDFFIESIDDKLSKPAFFDYPSGRKIIRKVIDGLIEHKLENDLNFVPYESAFDIADGILSKFSRKRCFLDALISEGVLSKNLFWREGGEHEEGVYLVYERFEDHLTTSYLLDKHLETDKLESIFRDKGKLYRYIDDSHFTQGILESLSIQIPERTGKELYELLDEKQKAFVSVIESFVYSLIWRKPGTIKENTKKYINKYILCYEQTFDLFFQMVYSVSSDPEHFYNANSLHRYLMQFTLSDRDAIWTTYLHEQDHEETAMVRLIDWAKSEEDKSYLSGDSRLLAAQALSWLFTSTNIVFRDSATKALVVLLEDCIVVITELLSE</sequence>
<dbReference type="EMBL" id="LAZR01053106">
    <property type="protein sequence ID" value="KKK81478.1"/>
    <property type="molecule type" value="Genomic_DNA"/>
</dbReference>
<dbReference type="AlphaFoldDB" id="A0A0F8YJB3"/>
<name>A0A0F8YJB3_9ZZZZ</name>
<feature type="non-terminal residue" evidence="1">
    <location>
        <position position="1"/>
    </location>
</feature>
<gene>
    <name evidence="1" type="ORF">LCGC14_2813040</name>
</gene>
<feature type="non-terminal residue" evidence="1">
    <location>
        <position position="406"/>
    </location>
</feature>
<proteinExistence type="predicted"/>
<reference evidence="1" key="1">
    <citation type="journal article" date="2015" name="Nature">
        <title>Complex archaea that bridge the gap between prokaryotes and eukaryotes.</title>
        <authorList>
            <person name="Spang A."/>
            <person name="Saw J.H."/>
            <person name="Jorgensen S.L."/>
            <person name="Zaremba-Niedzwiedzka K."/>
            <person name="Martijn J."/>
            <person name="Lind A.E."/>
            <person name="van Eijk R."/>
            <person name="Schleper C."/>
            <person name="Guy L."/>
            <person name="Ettema T.J."/>
        </authorList>
    </citation>
    <scope>NUCLEOTIDE SEQUENCE</scope>
</reference>
<accession>A0A0F8YJB3</accession>
<protein>
    <submittedName>
        <fullName evidence="1">Uncharacterized protein</fullName>
    </submittedName>
</protein>
<evidence type="ECO:0000313" key="1">
    <source>
        <dbReference type="EMBL" id="KKK81478.1"/>
    </source>
</evidence>